<comment type="caution">
    <text evidence="2">The sequence shown here is derived from an EMBL/GenBank/DDBJ whole genome shotgun (WGS) entry which is preliminary data.</text>
</comment>
<dbReference type="Proteomes" id="UP001630127">
    <property type="component" value="Unassembled WGS sequence"/>
</dbReference>
<feature type="transmembrane region" description="Helical" evidence="1">
    <location>
        <begin position="79"/>
        <end position="101"/>
    </location>
</feature>
<sequence>MNMNWCLNSLRSIAIVLEEFISSFSYLFCSVCVEKSKFKRGSSSLTVPCLCLSAVFVYFRGKKSSRDLVGFLGDDMKLIWSNIDTGRVFCFCLYSFFSFFFGNNNWAVSANC</sequence>
<keyword evidence="1" id="KW-1133">Transmembrane helix</keyword>
<protein>
    <submittedName>
        <fullName evidence="2">Uncharacterized protein</fullName>
    </submittedName>
</protein>
<keyword evidence="1" id="KW-0472">Membrane</keyword>
<proteinExistence type="predicted"/>
<evidence type="ECO:0000313" key="2">
    <source>
        <dbReference type="EMBL" id="KAL3505488.1"/>
    </source>
</evidence>
<feature type="transmembrane region" description="Helical" evidence="1">
    <location>
        <begin position="41"/>
        <end position="59"/>
    </location>
</feature>
<dbReference type="AlphaFoldDB" id="A0ABD2YIW0"/>
<evidence type="ECO:0000256" key="1">
    <source>
        <dbReference type="SAM" id="Phobius"/>
    </source>
</evidence>
<keyword evidence="3" id="KW-1185">Reference proteome</keyword>
<gene>
    <name evidence="2" type="ORF">ACH5RR_035329</name>
</gene>
<accession>A0ABD2YIW0</accession>
<organism evidence="2 3">
    <name type="scientific">Cinchona calisaya</name>
    <dbReference type="NCBI Taxonomy" id="153742"/>
    <lineage>
        <taxon>Eukaryota</taxon>
        <taxon>Viridiplantae</taxon>
        <taxon>Streptophyta</taxon>
        <taxon>Embryophyta</taxon>
        <taxon>Tracheophyta</taxon>
        <taxon>Spermatophyta</taxon>
        <taxon>Magnoliopsida</taxon>
        <taxon>eudicotyledons</taxon>
        <taxon>Gunneridae</taxon>
        <taxon>Pentapetalae</taxon>
        <taxon>asterids</taxon>
        <taxon>lamiids</taxon>
        <taxon>Gentianales</taxon>
        <taxon>Rubiaceae</taxon>
        <taxon>Cinchonoideae</taxon>
        <taxon>Cinchoneae</taxon>
        <taxon>Cinchona</taxon>
    </lineage>
</organism>
<dbReference type="EMBL" id="JBJUIK010000014">
    <property type="protein sequence ID" value="KAL3505488.1"/>
    <property type="molecule type" value="Genomic_DNA"/>
</dbReference>
<evidence type="ECO:0000313" key="3">
    <source>
        <dbReference type="Proteomes" id="UP001630127"/>
    </source>
</evidence>
<reference evidence="2 3" key="1">
    <citation type="submission" date="2024-11" db="EMBL/GenBank/DDBJ databases">
        <title>A near-complete genome assembly of Cinchona calisaya.</title>
        <authorList>
            <person name="Lian D.C."/>
            <person name="Zhao X.W."/>
            <person name="Wei L."/>
        </authorList>
    </citation>
    <scope>NUCLEOTIDE SEQUENCE [LARGE SCALE GENOMIC DNA]</scope>
    <source>
        <tissue evidence="2">Nenye</tissue>
    </source>
</reference>
<name>A0ABD2YIW0_9GENT</name>
<keyword evidence="1" id="KW-0812">Transmembrane</keyword>